<evidence type="ECO:0000256" key="2">
    <source>
        <dbReference type="ARBA" id="ARBA00022694"/>
    </source>
</evidence>
<dbReference type="Pfam" id="PF25151">
    <property type="entry name" value="TPR_Trm732_C"/>
    <property type="match status" value="1"/>
</dbReference>
<gene>
    <name evidence="6" type="ORF">yc1106_04734</name>
</gene>
<dbReference type="Pfam" id="PF26523">
    <property type="entry name" value="Trm732_C"/>
    <property type="match status" value="1"/>
</dbReference>
<keyword evidence="7" id="KW-1185">Reference proteome</keyword>
<dbReference type="Proteomes" id="UP001056012">
    <property type="component" value="Chromosome 3"/>
</dbReference>
<feature type="domain" description="DUF2428" evidence="3">
    <location>
        <begin position="704"/>
        <end position="941"/>
    </location>
</feature>
<evidence type="ECO:0000313" key="6">
    <source>
        <dbReference type="EMBL" id="USP77460.1"/>
    </source>
</evidence>
<dbReference type="InterPro" id="IPR056843">
    <property type="entry name" value="THADA-like_TPR"/>
</dbReference>
<organism evidence="6 7">
    <name type="scientific">Curvularia clavata</name>
    <dbReference type="NCBI Taxonomy" id="95742"/>
    <lineage>
        <taxon>Eukaryota</taxon>
        <taxon>Fungi</taxon>
        <taxon>Dikarya</taxon>
        <taxon>Ascomycota</taxon>
        <taxon>Pezizomycotina</taxon>
        <taxon>Dothideomycetes</taxon>
        <taxon>Pleosporomycetidae</taxon>
        <taxon>Pleosporales</taxon>
        <taxon>Pleosporineae</taxon>
        <taxon>Pleosporaceae</taxon>
        <taxon>Curvularia</taxon>
    </lineage>
</organism>
<dbReference type="InterPro" id="IPR051954">
    <property type="entry name" value="tRNA_methyltransferase_THADA"/>
</dbReference>
<dbReference type="PANTHER" id="PTHR14387:SF0">
    <property type="entry name" value="DUF2428 DOMAIN-CONTAINING PROTEIN"/>
    <property type="match status" value="1"/>
</dbReference>
<dbReference type="EMBL" id="CP089276">
    <property type="protein sequence ID" value="USP77460.1"/>
    <property type="molecule type" value="Genomic_DNA"/>
</dbReference>
<protein>
    <recommendedName>
        <fullName evidence="8">DUF2428 domain-containing protein</fullName>
    </recommendedName>
</protein>
<comment type="similarity">
    <text evidence="1">Belongs to the THADA family.</text>
</comment>
<dbReference type="Pfam" id="PF10350">
    <property type="entry name" value="DUF2428"/>
    <property type="match status" value="1"/>
</dbReference>
<sequence length="1652" mass="183216">MAQGASQSPEVPVPEKVLRDLAKNVAKVLPNFEEEEPSTGVKKLHNILSPVLETADLADVNSTHRAAASNALCAIVEHCAASKSQYARDAILDDLVFFRAFNIYLQRSNETKGKSMRQMLLVLTSIITKDQSVRATQLREEATLCFLEIICEREDRMKVKPALQGLAHFLLKEVVSIPELVDLFNKQSKHSSSTPGNPLTTQGVFLSFLAWVVHHDTALSAGHLIKNFLIQARRSPDYWKEEADGKKIPLWIEPVVDTLKEWPDRIQEFKTHVFPHCFLPNIAEYTRFLAYLRFELYVPHDGGLPEELSQSSECASSLDRDMEFRFLLAAIATGKELTILKDTDQKVQGSIAIRDGTVYLPDSVAGKWMSDPEPEVRLAGMFLSVYSTSVTRAVSGGVLQALRLNLAHLHTDTDANFRREVYGYTQKLFDRLRASTATLSKGISKDGAAGHARLPFPKAALDSDLSISEVKQQDSLLGSLSFIVWYLRFLQWELRPTAPYQSRITALRSLTIVLRSGLDPGVPFESLSKSAQGQLNWAHGIQIGNKKLVRALLDLIMDPFDDIRDTAVSVLQLCLAALPETEKEVVMSAIPPFISRAEAVMLRTGRADQADGVARAYGMIFSSAQDGAVTLGSTNFSTKLQIFEHLQNQLKMTLAVAHEDLSQAVDGRPVHGIFAALRYVVDQPGFYALLSNMSSEEFSEWKCLHSDIVESIESLWTCVYHVLCADAPEGHVPDELEDEGSLDTKEILSYSWRGLKEASVLLRTIISKAPIGDTDSDLMTPQLFEKLGRLCFTQLLELRHRGAFSTVSQTFAVFCRRCVTSNIPSLRALPEAWYQETLRSIQAKSDAITRRSAGIPAAMSALLAAEPQESGKLFPRAMKDLTAETLVEAKSANIEESRLPQVHALNCIKEIFTTSKLSVTSEAYIGQGLELAAKTLNSPIWPLRNCGLMLFKALIERLLGSDEAQDWKERDRAKTSRFSYDNYPTLVTILLDLLEPNDNQRIMDTPAANGSPLDLHGAEGVFPALQILRQAKPPGYISKMQELVKKLIPSPHWHMRDMAARTYVSLCSSNEAFDTFCSVLDIVPTTRNGQHGMLLVMKYLLKKVLRNSSQFTLDRFANIMQQISKKAPTWYASSNCPFVRAAFLDVIGLCGMTMLRQANTVSVLNVWTDLAESVSVGPEYNIGPSEHFGDDLFQSSLAQVFFIDRVITSKDSLGVIVSDEYQSIGDALMLLATQDPDTCLTALRTIDSILQSASCSGLTIPLALVLSHVHRVVVEATDAEVVSAAQSVLATALTNNNDLRDNFFSLLKQEDIVLTLSKLETQCLEAPPSNTQSGLHLLAFFLDHAYTSLPGERKNILSALVRYIRLLRMTIIDTNPFDTRFAAVQSLHALRSILTTTPSSNAARAVMLGLSLVLYDLLNDDDDEIRDVAARTTGFLLRAQGYPSFKDTVPLLSSYRLAHFLSRAFHTSTDLATQALRRLTNPVPDRSPLFHVPFAQTFVQERQEDTALFAQEKQNLYKDDVLDAVLWSRVLLRVSRSSADALLRAGLAKWVADGLHVLAQTASEEEDGALGWSSKAEVFTLGMRVFCGAEVVMGWGDGKERGDVMVALGKFLQVAESRGVHGLWVEKVEKVTQREVVRMLGKVKASMEKHVM</sequence>
<evidence type="ECO:0000259" key="5">
    <source>
        <dbReference type="Pfam" id="PF25151"/>
    </source>
</evidence>
<dbReference type="PANTHER" id="PTHR14387">
    <property type="entry name" value="THADA/DEATH RECEPTOR INTERACTING PROTEIN"/>
    <property type="match status" value="1"/>
</dbReference>
<dbReference type="GO" id="GO:0030488">
    <property type="term" value="P:tRNA methylation"/>
    <property type="evidence" value="ECO:0007669"/>
    <property type="project" value="TreeGrafter"/>
</dbReference>
<dbReference type="GO" id="GO:0005829">
    <property type="term" value="C:cytosol"/>
    <property type="evidence" value="ECO:0007669"/>
    <property type="project" value="TreeGrafter"/>
</dbReference>
<proteinExistence type="inferred from homology"/>
<name>A0A9Q8Z882_CURCL</name>
<evidence type="ECO:0000313" key="7">
    <source>
        <dbReference type="Proteomes" id="UP001056012"/>
    </source>
</evidence>
<dbReference type="SUPFAM" id="SSF48371">
    <property type="entry name" value="ARM repeat"/>
    <property type="match status" value="1"/>
</dbReference>
<evidence type="ECO:0008006" key="8">
    <source>
        <dbReference type="Google" id="ProtNLM"/>
    </source>
</evidence>
<feature type="domain" description="tRNA (32-2'-O)-methyltransferase regulator THADA-like TPR repeats region" evidence="4">
    <location>
        <begin position="317"/>
        <end position="565"/>
    </location>
</feature>
<dbReference type="InterPro" id="IPR056842">
    <property type="entry name" value="THADA-like_TPR_C"/>
</dbReference>
<evidence type="ECO:0000259" key="3">
    <source>
        <dbReference type="Pfam" id="PF10350"/>
    </source>
</evidence>
<keyword evidence="2" id="KW-0819">tRNA processing</keyword>
<feature type="domain" description="tRNA (32-2'-O)-methyltransferase regulator THADA-like C-terminal TPR repeats region" evidence="5">
    <location>
        <begin position="944"/>
        <end position="1100"/>
    </location>
</feature>
<dbReference type="VEuPathDB" id="FungiDB:yc1106_04734"/>
<evidence type="ECO:0000259" key="4">
    <source>
        <dbReference type="Pfam" id="PF25150"/>
    </source>
</evidence>
<dbReference type="OrthoDB" id="73997at2759"/>
<dbReference type="Pfam" id="PF25150">
    <property type="entry name" value="TPR_Trm732"/>
    <property type="match status" value="1"/>
</dbReference>
<dbReference type="InterPro" id="IPR019442">
    <property type="entry name" value="THADA/TRM732_DUF2428"/>
</dbReference>
<accession>A0A9Q8Z882</accession>
<evidence type="ECO:0000256" key="1">
    <source>
        <dbReference type="ARBA" id="ARBA00010409"/>
    </source>
</evidence>
<reference evidence="6" key="1">
    <citation type="submission" date="2021-12" db="EMBL/GenBank/DDBJ databases">
        <title>Curvularia clavata genome.</title>
        <authorList>
            <person name="Cao Y."/>
        </authorList>
    </citation>
    <scope>NUCLEOTIDE SEQUENCE</scope>
    <source>
        <strain evidence="6">Yc1106</strain>
    </source>
</reference>
<dbReference type="InterPro" id="IPR016024">
    <property type="entry name" value="ARM-type_fold"/>
</dbReference>